<evidence type="ECO:0000313" key="2">
    <source>
        <dbReference type="Proteomes" id="UP000297245"/>
    </source>
</evidence>
<dbReference type="PANTHER" id="PTHR31223:SF70">
    <property type="entry name" value="LOG FAMILY PROTEIN YJL055W"/>
    <property type="match status" value="1"/>
</dbReference>
<dbReference type="InterPro" id="IPR005269">
    <property type="entry name" value="LOG"/>
</dbReference>
<reference evidence="1 2" key="1">
    <citation type="journal article" date="2019" name="Nat. Ecol. Evol.">
        <title>Megaphylogeny resolves global patterns of mushroom evolution.</title>
        <authorList>
            <person name="Varga T."/>
            <person name="Krizsan K."/>
            <person name="Foldi C."/>
            <person name="Dima B."/>
            <person name="Sanchez-Garcia M."/>
            <person name="Sanchez-Ramirez S."/>
            <person name="Szollosi G.J."/>
            <person name="Szarkandi J.G."/>
            <person name="Papp V."/>
            <person name="Albert L."/>
            <person name="Andreopoulos W."/>
            <person name="Angelini C."/>
            <person name="Antonin V."/>
            <person name="Barry K.W."/>
            <person name="Bougher N.L."/>
            <person name="Buchanan P."/>
            <person name="Buyck B."/>
            <person name="Bense V."/>
            <person name="Catcheside P."/>
            <person name="Chovatia M."/>
            <person name="Cooper J."/>
            <person name="Damon W."/>
            <person name="Desjardin D."/>
            <person name="Finy P."/>
            <person name="Geml J."/>
            <person name="Haridas S."/>
            <person name="Hughes K."/>
            <person name="Justo A."/>
            <person name="Karasinski D."/>
            <person name="Kautmanova I."/>
            <person name="Kiss B."/>
            <person name="Kocsube S."/>
            <person name="Kotiranta H."/>
            <person name="LaButti K.M."/>
            <person name="Lechner B.E."/>
            <person name="Liimatainen K."/>
            <person name="Lipzen A."/>
            <person name="Lukacs Z."/>
            <person name="Mihaltcheva S."/>
            <person name="Morgado L.N."/>
            <person name="Niskanen T."/>
            <person name="Noordeloos M.E."/>
            <person name="Ohm R.A."/>
            <person name="Ortiz-Santana B."/>
            <person name="Ovrebo C."/>
            <person name="Racz N."/>
            <person name="Riley R."/>
            <person name="Savchenko A."/>
            <person name="Shiryaev A."/>
            <person name="Soop K."/>
            <person name="Spirin V."/>
            <person name="Szebenyi C."/>
            <person name="Tomsovsky M."/>
            <person name="Tulloss R.E."/>
            <person name="Uehling J."/>
            <person name="Grigoriev I.V."/>
            <person name="Vagvolgyi C."/>
            <person name="Papp T."/>
            <person name="Martin F.M."/>
            <person name="Miettinen O."/>
            <person name="Hibbett D.S."/>
            <person name="Nagy L.G."/>
        </authorList>
    </citation>
    <scope>NUCLEOTIDE SEQUENCE [LARGE SCALE GENOMIC DNA]</scope>
    <source>
        <strain evidence="1 2">CBS 962.96</strain>
    </source>
</reference>
<dbReference type="Pfam" id="PF03641">
    <property type="entry name" value="Lysine_decarbox"/>
    <property type="match status" value="1"/>
</dbReference>
<dbReference type="AlphaFoldDB" id="A0A4S8MX98"/>
<dbReference type="OrthoDB" id="414463at2759"/>
<dbReference type="EMBL" id="ML179036">
    <property type="protein sequence ID" value="THV07998.1"/>
    <property type="molecule type" value="Genomic_DNA"/>
</dbReference>
<sequence length="255" mass="27532">MSPLSNSFLLGDDNAIAVYCGSSTGREPAYAKAAASVGKALGNKDRRLVYGGGFSGLMGAVSDAVLVSGGRITGITPRAIFDAGGEGTKPNLYPGSEASCSDQVLVDSMHERKVEMAKRAAGFIGLPGGFGTFDEVVEATTWTQIGIHDKPVVLLNVLSFYEPLRQLIKNSIEAGFIQPEYEKIVIFVDGPANREAHADFDWGEAAVDAIDDWRIERAKRMSKTMFDWTNCIDKVKNGQPRIPVHSLERTCMVQA</sequence>
<keyword evidence="2" id="KW-1185">Reference proteome</keyword>
<dbReference type="GO" id="GO:0005829">
    <property type="term" value="C:cytosol"/>
    <property type="evidence" value="ECO:0007669"/>
    <property type="project" value="TreeGrafter"/>
</dbReference>
<proteinExistence type="predicted"/>
<dbReference type="NCBIfam" id="TIGR00730">
    <property type="entry name" value="Rossman fold protein, TIGR00730 family"/>
    <property type="match status" value="1"/>
</dbReference>
<name>A0A4S8MX98_DENBC</name>
<accession>A0A4S8MX98</accession>
<dbReference type="SUPFAM" id="SSF102405">
    <property type="entry name" value="MCP/YpsA-like"/>
    <property type="match status" value="1"/>
</dbReference>
<dbReference type="PANTHER" id="PTHR31223">
    <property type="entry name" value="LOG FAMILY PROTEIN YJL055W"/>
    <property type="match status" value="1"/>
</dbReference>
<dbReference type="GO" id="GO:0016799">
    <property type="term" value="F:hydrolase activity, hydrolyzing N-glycosyl compounds"/>
    <property type="evidence" value="ECO:0007669"/>
    <property type="project" value="TreeGrafter"/>
</dbReference>
<dbReference type="Gene3D" id="3.40.50.450">
    <property type="match status" value="1"/>
</dbReference>
<protein>
    <recommendedName>
        <fullName evidence="3">Cytokinin riboside 5'-monophosphate phosphoribohydrolase</fullName>
    </recommendedName>
</protein>
<evidence type="ECO:0008006" key="3">
    <source>
        <dbReference type="Google" id="ProtNLM"/>
    </source>
</evidence>
<organism evidence="1 2">
    <name type="scientific">Dendrothele bispora (strain CBS 962.96)</name>
    <dbReference type="NCBI Taxonomy" id="1314807"/>
    <lineage>
        <taxon>Eukaryota</taxon>
        <taxon>Fungi</taxon>
        <taxon>Dikarya</taxon>
        <taxon>Basidiomycota</taxon>
        <taxon>Agaricomycotina</taxon>
        <taxon>Agaricomycetes</taxon>
        <taxon>Agaricomycetidae</taxon>
        <taxon>Agaricales</taxon>
        <taxon>Agaricales incertae sedis</taxon>
        <taxon>Dendrothele</taxon>
    </lineage>
</organism>
<dbReference type="InterPro" id="IPR031100">
    <property type="entry name" value="LOG_fam"/>
</dbReference>
<dbReference type="GO" id="GO:0009691">
    <property type="term" value="P:cytokinin biosynthetic process"/>
    <property type="evidence" value="ECO:0007669"/>
    <property type="project" value="InterPro"/>
</dbReference>
<dbReference type="Proteomes" id="UP000297245">
    <property type="component" value="Unassembled WGS sequence"/>
</dbReference>
<evidence type="ECO:0000313" key="1">
    <source>
        <dbReference type="EMBL" id="THV07998.1"/>
    </source>
</evidence>
<gene>
    <name evidence="1" type="ORF">K435DRAFT_741547</name>
</gene>